<feature type="transmembrane region" description="Helical" evidence="11">
    <location>
        <begin position="362"/>
        <end position="387"/>
    </location>
</feature>
<evidence type="ECO:0000313" key="13">
    <source>
        <dbReference type="EMBL" id="KAJ4462655.1"/>
    </source>
</evidence>
<comment type="caution">
    <text evidence="13">The sequence shown here is derived from an EMBL/GenBank/DDBJ whole genome shotgun (WGS) entry which is preliminary data.</text>
</comment>
<feature type="transmembrane region" description="Helical" evidence="11">
    <location>
        <begin position="995"/>
        <end position="1015"/>
    </location>
</feature>
<keyword evidence="6" id="KW-0547">Nucleotide-binding</keyword>
<keyword evidence="4 11" id="KW-0812">Transmembrane</keyword>
<evidence type="ECO:0000256" key="4">
    <source>
        <dbReference type="ARBA" id="ARBA00022692"/>
    </source>
</evidence>
<dbReference type="Proteomes" id="UP001141327">
    <property type="component" value="Unassembled WGS sequence"/>
</dbReference>
<comment type="subcellular location">
    <subcellularLocation>
        <location evidence="1">Membrane</location>
        <topology evidence="1">Multi-pass membrane protein</topology>
    </subcellularLocation>
</comment>
<gene>
    <name evidence="13" type="ORF">PAPYR_655</name>
</gene>
<dbReference type="CDD" id="cd03263">
    <property type="entry name" value="ABC_subfamily_A"/>
    <property type="match status" value="2"/>
</dbReference>
<reference evidence="13" key="1">
    <citation type="journal article" date="2022" name="bioRxiv">
        <title>Genomics of Preaxostyla Flagellates Illuminates Evolutionary Transitions and the Path Towards Mitochondrial Loss.</title>
        <authorList>
            <person name="Novak L.V.F."/>
            <person name="Treitli S.C."/>
            <person name="Pyrih J."/>
            <person name="Halakuc P."/>
            <person name="Pipaliya S.V."/>
            <person name="Vacek V."/>
            <person name="Brzon O."/>
            <person name="Soukal P."/>
            <person name="Eme L."/>
            <person name="Dacks J.B."/>
            <person name="Karnkowska A."/>
            <person name="Elias M."/>
            <person name="Hampl V."/>
        </authorList>
    </citation>
    <scope>NUCLEOTIDE SEQUENCE</scope>
    <source>
        <strain evidence="13">RCP-MX</strain>
    </source>
</reference>
<keyword evidence="8 11" id="KW-1133">Transmembrane helix</keyword>
<keyword evidence="3" id="KW-0813">Transport</keyword>
<evidence type="ECO:0000256" key="8">
    <source>
        <dbReference type="ARBA" id="ARBA00022989"/>
    </source>
</evidence>
<dbReference type="Pfam" id="PF00005">
    <property type="entry name" value="ABC_tran"/>
    <property type="match status" value="2"/>
</dbReference>
<feature type="transmembrane region" description="Helical" evidence="11">
    <location>
        <begin position="223"/>
        <end position="244"/>
    </location>
</feature>
<evidence type="ECO:0000259" key="12">
    <source>
        <dbReference type="PROSITE" id="PS50893"/>
    </source>
</evidence>
<dbReference type="InterPro" id="IPR027417">
    <property type="entry name" value="P-loop_NTPase"/>
</dbReference>
<dbReference type="InterPro" id="IPR013525">
    <property type="entry name" value="ABC2_TM"/>
</dbReference>
<accession>A0ABQ8UU58</accession>
<dbReference type="PROSITE" id="PS00211">
    <property type="entry name" value="ABC_TRANSPORTER_1"/>
    <property type="match status" value="2"/>
</dbReference>
<dbReference type="SUPFAM" id="SSF52540">
    <property type="entry name" value="P-loop containing nucleoside triphosphate hydrolases"/>
    <property type="match status" value="2"/>
</dbReference>
<feature type="transmembrane region" description="Helical" evidence="11">
    <location>
        <begin position="1345"/>
        <end position="1369"/>
    </location>
</feature>
<feature type="transmembrane region" description="Helical" evidence="11">
    <location>
        <begin position="1199"/>
        <end position="1225"/>
    </location>
</feature>
<keyword evidence="9 11" id="KW-0472">Membrane</keyword>
<evidence type="ECO:0000256" key="5">
    <source>
        <dbReference type="ARBA" id="ARBA00022737"/>
    </source>
</evidence>
<feature type="compositionally biased region" description="Low complexity" evidence="10">
    <location>
        <begin position="873"/>
        <end position="889"/>
    </location>
</feature>
<feature type="domain" description="ABC transporter" evidence="12">
    <location>
        <begin position="456"/>
        <end position="686"/>
    </location>
</feature>
<proteinExistence type="inferred from homology"/>
<keyword evidence="7 13" id="KW-0067">ATP-binding</keyword>
<evidence type="ECO:0000256" key="10">
    <source>
        <dbReference type="SAM" id="MobiDB-lite"/>
    </source>
</evidence>
<feature type="region of interest" description="Disordered" evidence="10">
    <location>
        <begin position="855"/>
        <end position="889"/>
    </location>
</feature>
<organism evidence="13 14">
    <name type="scientific">Paratrimastix pyriformis</name>
    <dbReference type="NCBI Taxonomy" id="342808"/>
    <lineage>
        <taxon>Eukaryota</taxon>
        <taxon>Metamonada</taxon>
        <taxon>Preaxostyla</taxon>
        <taxon>Paratrimastigidae</taxon>
        <taxon>Paratrimastix</taxon>
    </lineage>
</organism>
<dbReference type="Gene3D" id="3.40.50.300">
    <property type="entry name" value="P-loop containing nucleotide triphosphate hydrolases"/>
    <property type="match status" value="2"/>
</dbReference>
<comment type="similarity">
    <text evidence="2">Belongs to the ABC transporter superfamily. ABCA family.</text>
</comment>
<dbReference type="GO" id="GO:0005524">
    <property type="term" value="F:ATP binding"/>
    <property type="evidence" value="ECO:0007669"/>
    <property type="project" value="UniProtKB-KW"/>
</dbReference>
<feature type="transmembrane region" description="Helical" evidence="11">
    <location>
        <begin position="264"/>
        <end position="283"/>
    </location>
</feature>
<dbReference type="InterPro" id="IPR003593">
    <property type="entry name" value="AAA+_ATPase"/>
</dbReference>
<feature type="domain" description="ABC transporter" evidence="12">
    <location>
        <begin position="1460"/>
        <end position="1698"/>
    </location>
</feature>
<evidence type="ECO:0000256" key="9">
    <source>
        <dbReference type="ARBA" id="ARBA00023136"/>
    </source>
</evidence>
<protein>
    <submittedName>
        <fullName evidence="13">ATP-binding cassette sub-family A member 1</fullName>
    </submittedName>
</protein>
<dbReference type="SMART" id="SM00382">
    <property type="entry name" value="AAA"/>
    <property type="match status" value="2"/>
</dbReference>
<keyword evidence="14" id="KW-1185">Reference proteome</keyword>
<name>A0ABQ8UU58_9EUKA</name>
<feature type="transmembrane region" description="Helical" evidence="11">
    <location>
        <begin position="1246"/>
        <end position="1272"/>
    </location>
</feature>
<dbReference type="Pfam" id="PF12698">
    <property type="entry name" value="ABC2_membrane_3"/>
    <property type="match status" value="2"/>
</dbReference>
<feature type="transmembrane region" description="Helical" evidence="11">
    <location>
        <begin position="31"/>
        <end position="48"/>
    </location>
</feature>
<dbReference type="EMBL" id="JAPMOS010000002">
    <property type="protein sequence ID" value="KAJ4462655.1"/>
    <property type="molecule type" value="Genomic_DNA"/>
</dbReference>
<feature type="transmembrane region" description="Helical" evidence="11">
    <location>
        <begin position="1320"/>
        <end position="1339"/>
    </location>
</feature>
<dbReference type="PANTHER" id="PTHR19229:SF36">
    <property type="entry name" value="ATP-BINDING CASSETTE SUB-FAMILY A MEMBER 2"/>
    <property type="match status" value="1"/>
</dbReference>
<evidence type="ECO:0000313" key="14">
    <source>
        <dbReference type="Proteomes" id="UP001141327"/>
    </source>
</evidence>
<dbReference type="InterPro" id="IPR026082">
    <property type="entry name" value="ABCA"/>
</dbReference>
<evidence type="ECO:0000256" key="2">
    <source>
        <dbReference type="ARBA" id="ARBA00008869"/>
    </source>
</evidence>
<evidence type="ECO:0000256" key="11">
    <source>
        <dbReference type="SAM" id="Phobius"/>
    </source>
</evidence>
<evidence type="ECO:0000256" key="7">
    <source>
        <dbReference type="ARBA" id="ARBA00022840"/>
    </source>
</evidence>
<dbReference type="PROSITE" id="PS50893">
    <property type="entry name" value="ABC_TRANSPORTER_2"/>
    <property type="match status" value="2"/>
</dbReference>
<dbReference type="InterPro" id="IPR017871">
    <property type="entry name" value="ABC_transporter-like_CS"/>
</dbReference>
<feature type="transmembrane region" description="Helical" evidence="11">
    <location>
        <begin position="289"/>
        <end position="308"/>
    </location>
</feature>
<feature type="transmembrane region" description="Helical" evidence="11">
    <location>
        <begin position="1390"/>
        <end position="1412"/>
    </location>
</feature>
<sequence>MAPSKSQTLRRQFIELLRKNWFVKVRNKRTFWGEIFFPIYSFALFILIQNTTPREVVPAVREYPGLDVFPLSPMLCYVALGTPPPCTMLAYSPNTTDVTNFIHELEIEQHLVGFTKGFASSAAVIQHLWDHPQTVFGAVDIKSLDPFEYTLRTNTTLLNAVMGTSGNFSSFLISGYTSFQQALDQAFINLRLRAAGSAGKVAFAETAQRFPAHKSANIIIGTLWPISMAMAFMFSVQSVIMVIVQEKEDRLKESMAIMGMDIRLYWVSHYLTSFAMMAGLAWGPSHPKVAGAIGVFAIFILGGLYFLFDYFVFTITPAPQWAFHLVSLLSPVTFMKGVGTYFKTELTRMYLDGPPITNLWEGSYPLAYSFIWLPIDAVLYVIIAIYLDSILPSEFGSPKPFYYPCLPRYWCGRKGSPRGTVAPSRYEQLKGRPDAPLIEIRALCKVPPPSQPPSFVPVLPTFSRQGQVVKAVQGLNLDMYGGQILALLGHNGAGKTTTINMLCGMYPPTDGEAYVYGNSITGEMDQVRHRLGVCPQHDVLFPNLTPREHLRLYGALKGMEPAQAAQMAEALMREVMLDQVMDASCTTFSGGMKRKLSLAISLMGDSSVIVLDEPSAGMDPWSRSRIWGLLQARKQSKAIILTTHFMEEAEVLGDRVAVMSGGRLRIDGTPLELKAHFGIGYELHLTTAGPAYRGDLLAEIYSRHLAGAARSPTPLGPDGLATITLTPAPSPAPVGPGPVTPPFLDDVDGTSITSRTPLLQSHMVGERRILSDVHAANEVTLGLPLHGTSRFADLFDEIEARKAELGIHSYTINMSTLEEVTPACLAPLVFLKIAEEEALASEAIREKQRLEEAHRRKKGCACCQKRSSPGDARPPSATSSKSSATPGPAALEQEAFVRMRETLRPHRKPSMAKQVTGPPIPAPLPAHSEIAAMLGEPVSGERTKVNDSIFDGLAVPAHPSPPSLLPCLGRRSCGWRSLSVKAIIRKKLTNFRRDYRVVVGGMVSPLIMIAIIIIYQLSVVNVVTDATPTSMTGISPRGAKTIGMPGMQIPYVAPADIGLANEDPGCLTATQRAGFLGNFTQYNVGKAVLSPQFYPTSNMTYMNDVLAWASDGLSTDTMFGGMQLNNISRPAADSLFYSAHYLYATRNSYSLPVMTGALHEGALRHALRTLTGLNETAVQGASIRSSYAAMPSSINFGVVALNLVAAWLFTQAITMPVVMFAGQIVGEKQTLCKNQILLSGASRLSYWLGNLIADYALWLAMAIVCTVAMVIIQLNCFVATSPAVWIVLLLLHGLVVVLLAYQLSFLFSQMETTQRTLGPILSWICMVPYIVNMVLAGNPPLPVRVIFSMIPVFNVMQSILTMAFQTVPIPSAKYLGWSDAMTSWSEGTMALPLAWIGLVVDVVVLFVCVLYSDRATRFANPGPVSTAVRPLPAGVVDEDVLAEAARLRAPPAPGTPEVLIRMQGLSKIYPSRTPTEAPRVVVNHLTLGINEGECFGLLGPNGAGKTTTCSILTGMIPAAEGSARVIGQDVLDDAGLQQAYKSLGYCAQTNVLWNNLTCREHLRFYARLSGLSGPYVEQAVEGTLAQCDLLKHADKLANELSGGNMRKLCVGIALIGDPRVVFLDEPSTGLDPAARRALWELIKRERDRRCIVLTTHSMAEAEALCSRIGIMVNGSLECLGSAQRLKDKYGLGWTVELRARPQAMMGVQAAATSMAAPPDPAAPPMMMMPQPMTMAQAQAPMPEPLRPRMEALVREVFGPCVSLEKEIKTTFTFTVHGAIQLGPVFRALEARRQAGELEEFSVSQPTLEQVFIRFARTQEEDVQAS</sequence>
<evidence type="ECO:0000256" key="1">
    <source>
        <dbReference type="ARBA" id="ARBA00004141"/>
    </source>
</evidence>
<dbReference type="PANTHER" id="PTHR19229">
    <property type="entry name" value="ATP-BINDING CASSETTE TRANSPORTER SUBFAMILY A ABCA"/>
    <property type="match status" value="1"/>
</dbReference>
<evidence type="ECO:0000256" key="3">
    <source>
        <dbReference type="ARBA" id="ARBA00022448"/>
    </source>
</evidence>
<evidence type="ECO:0000256" key="6">
    <source>
        <dbReference type="ARBA" id="ARBA00022741"/>
    </source>
</evidence>
<keyword evidence="5" id="KW-0677">Repeat</keyword>
<feature type="transmembrane region" description="Helical" evidence="11">
    <location>
        <begin position="1284"/>
        <end position="1308"/>
    </location>
</feature>
<dbReference type="InterPro" id="IPR003439">
    <property type="entry name" value="ABC_transporter-like_ATP-bd"/>
</dbReference>